<name>A0A2G9ZG28_9BACT</name>
<dbReference type="Gene3D" id="2.60.40.1260">
    <property type="entry name" value="Lamin Tail domain"/>
    <property type="match status" value="1"/>
</dbReference>
<dbReference type="PROSITE" id="PS51841">
    <property type="entry name" value="LTD"/>
    <property type="match status" value="2"/>
</dbReference>
<sequence length="1131" mass="125298">TVEKANEYITDKLNQNEIKMAAGELTYIVSPTFKGNTALFKTSYLILFNPLANDIVIEFYSAVPIEPPLGTGPDALARQEDNPNTNCWPWDRWYEGEKLKDNDNKIEPFIIRVSGKVIQNKDNFTWVDKNKVKVEVEFDRPVPQIDKNDFTLKEESEVTNSFIKDKILNPISPKLGEAFDKVMKVKNEVEKTVGEVSSIYNALKTIFDFGTANAPQALISSQLATNPAPKDSPTNSTNPAPSQPTNPQVKTETTSPPLKEKEALILKDTPSGNEATVVIDNKEYEMFPFVADYDTLENEDVPLKEKENVEPKKTEPIKPGQVPVVAKEPIKEVVFCKISSQTNNQRANQNKVVFNEIAWMGSKESSSDEWLELKNIGTISVSLTGWQVINQKEKIQIALEGTLKPGQLLLLERTNDDSAKGATADLIYTGAISNTEEILFLFAPNCVLEDKVMANPYWPAGDNSLKKTMERKADLTWQTSKDIAGTPKQANSAGTPVVVGGGIGGGNGGTATNNQEPITNNQTTTTVTTTATTTATTTPTTPQEEGGEEEATTSPTETLTPCAEILITEVQIRSTLAVNDDFIELFNPNEKECSLEGFKLKKKSSSGAEYSVKVLSNATIESKGYFLWANSSWQDPFGILPDTTSSQTLAIKNTVLILTDQDQLLNQVSWEEIELGTTFSRKYNIESQSYHNTNAPENDFELGNPTPKAQNQPFTGAISGENSANRASFLALTTGSSAQADVLDLFFIPTSSLKYILKISQTPITEEAEEAGEISFTEAESIEIDPTFLEGKEVVKLVLEGLLPDTLYYFALKFIDLNGATSSISNLAVGKIVDYTLKDQGNETFFDPKTGLTLFLNPPVASSTQFEALNFVESSNNASSSLFNNSLWRLANVKELASFLNYSEDGFSLRSGLAGLKQTNYWTDEQQLVYQSGYPGDPSRYYGQTVNFETGLFERVYYDGGDSPRYPFLMVQGPEMAGFDPEAEIPLTDNMDGTCTDQNQKIMWANAQFALKWDSERKNWQQALRFALNRVLCNDGTFQGNTYEESNCQENGGVKYDDWRLPNLHEFLNISKKGESLAILWLSGFSFFYWTSTEAPNNNAWAVGDGYQTGMIISEAKTRLFNVQLVRDIID</sequence>
<evidence type="ECO:0000259" key="2">
    <source>
        <dbReference type="PROSITE" id="PS51841"/>
    </source>
</evidence>
<evidence type="ECO:0000256" key="1">
    <source>
        <dbReference type="SAM" id="MobiDB-lite"/>
    </source>
</evidence>
<feature type="domain" description="LTD" evidence="2">
    <location>
        <begin position="339"/>
        <end position="541"/>
    </location>
</feature>
<dbReference type="Pfam" id="PF07603">
    <property type="entry name" value="Lcl_C"/>
    <property type="match status" value="1"/>
</dbReference>
<dbReference type="Pfam" id="PF00932">
    <property type="entry name" value="LTD"/>
    <property type="match status" value="1"/>
</dbReference>
<proteinExistence type="predicted"/>
<dbReference type="Proteomes" id="UP000230447">
    <property type="component" value="Unassembled WGS sequence"/>
</dbReference>
<dbReference type="InterPro" id="IPR036415">
    <property type="entry name" value="Lamin_tail_dom_sf"/>
</dbReference>
<reference evidence="3 4" key="1">
    <citation type="submission" date="2017-09" db="EMBL/GenBank/DDBJ databases">
        <title>Depth-based differentiation of microbial function through sediment-hosted aquifers and enrichment of novel symbionts in the deep terrestrial subsurface.</title>
        <authorList>
            <person name="Probst A.J."/>
            <person name="Ladd B."/>
            <person name="Jarett J.K."/>
            <person name="Geller-Mcgrath D.E."/>
            <person name="Sieber C.M."/>
            <person name="Emerson J.B."/>
            <person name="Anantharaman K."/>
            <person name="Thomas B.C."/>
            <person name="Malmstrom R."/>
            <person name="Stieglmeier M."/>
            <person name="Klingl A."/>
            <person name="Woyke T."/>
            <person name="Ryan C.M."/>
            <person name="Banfield J.F."/>
        </authorList>
    </citation>
    <scope>NUCLEOTIDE SEQUENCE [LARGE SCALE GENOMIC DNA]</scope>
    <source>
        <strain evidence="3">CG23_combo_of_CG06-09_8_20_14_all_37_87_8</strain>
    </source>
</reference>
<protein>
    <recommendedName>
        <fullName evidence="2">LTD domain-containing protein</fullName>
    </recommendedName>
</protein>
<accession>A0A2G9ZG28</accession>
<feature type="domain" description="LTD" evidence="2">
    <location>
        <begin position="551"/>
        <end position="679"/>
    </location>
</feature>
<feature type="region of interest" description="Disordered" evidence="1">
    <location>
        <begin position="224"/>
        <end position="269"/>
    </location>
</feature>
<feature type="non-terminal residue" evidence="3">
    <location>
        <position position="1"/>
    </location>
</feature>
<gene>
    <name evidence="3" type="ORF">COX24_03085</name>
</gene>
<dbReference type="AlphaFoldDB" id="A0A2G9ZG28"/>
<feature type="compositionally biased region" description="Low complexity" evidence="1">
    <location>
        <begin position="510"/>
        <end position="544"/>
    </location>
</feature>
<dbReference type="SUPFAM" id="SSF74853">
    <property type="entry name" value="Lamin A/C globular tail domain"/>
    <property type="match status" value="2"/>
</dbReference>
<comment type="caution">
    <text evidence="3">The sequence shown here is derived from an EMBL/GenBank/DDBJ whole genome shotgun (WGS) entry which is preliminary data.</text>
</comment>
<feature type="compositionally biased region" description="Polar residues" evidence="1">
    <location>
        <begin position="232"/>
        <end position="256"/>
    </location>
</feature>
<dbReference type="InterPro" id="IPR011460">
    <property type="entry name" value="Lcl_C"/>
</dbReference>
<evidence type="ECO:0000313" key="4">
    <source>
        <dbReference type="Proteomes" id="UP000230447"/>
    </source>
</evidence>
<feature type="region of interest" description="Disordered" evidence="1">
    <location>
        <begin position="503"/>
        <end position="557"/>
    </location>
</feature>
<dbReference type="InterPro" id="IPR001322">
    <property type="entry name" value="Lamin_tail_dom"/>
</dbReference>
<evidence type="ECO:0000313" key="3">
    <source>
        <dbReference type="EMBL" id="PIP31530.1"/>
    </source>
</evidence>
<dbReference type="EMBL" id="PCSB01000064">
    <property type="protein sequence ID" value="PIP31530.1"/>
    <property type="molecule type" value="Genomic_DNA"/>
</dbReference>
<organism evidence="3 4">
    <name type="scientific">bacterium (Candidatus Gribaldobacteria) CG23_combo_of_CG06-09_8_20_14_all_37_87_8</name>
    <dbReference type="NCBI Taxonomy" id="2014278"/>
    <lineage>
        <taxon>Bacteria</taxon>
        <taxon>Candidatus Gribaldobacteria</taxon>
    </lineage>
</organism>